<dbReference type="PIRSF" id="PIRSF033239">
    <property type="entry name" value="ExoD"/>
    <property type="match status" value="1"/>
</dbReference>
<dbReference type="Pfam" id="PF06055">
    <property type="entry name" value="ExoD"/>
    <property type="match status" value="1"/>
</dbReference>
<feature type="transmembrane region" description="Helical" evidence="1">
    <location>
        <begin position="142"/>
        <end position="172"/>
    </location>
</feature>
<accession>A0A0W0TGG1</accession>
<organism evidence="2 3">
    <name type="scientific">Legionella erythra</name>
    <dbReference type="NCBI Taxonomy" id="448"/>
    <lineage>
        <taxon>Bacteria</taxon>
        <taxon>Pseudomonadati</taxon>
        <taxon>Pseudomonadota</taxon>
        <taxon>Gammaproteobacteria</taxon>
        <taxon>Legionellales</taxon>
        <taxon>Legionellaceae</taxon>
        <taxon>Legionella</taxon>
    </lineage>
</organism>
<name>A0A0W0TGG1_LEGER</name>
<feature type="transmembrane region" description="Helical" evidence="1">
    <location>
        <begin position="178"/>
        <end position="197"/>
    </location>
</feature>
<proteinExistence type="predicted"/>
<keyword evidence="1" id="KW-1133">Transmembrane helix</keyword>
<comment type="caution">
    <text evidence="2">The sequence shown here is derived from an EMBL/GenBank/DDBJ whole genome shotgun (WGS) entry which is preliminary data.</text>
</comment>
<reference evidence="2 3" key="1">
    <citation type="submission" date="2015-11" db="EMBL/GenBank/DDBJ databases">
        <title>Genomic analysis of 38 Legionella species identifies large and diverse effector repertoires.</title>
        <authorList>
            <person name="Burstein D."/>
            <person name="Amaro F."/>
            <person name="Zusman T."/>
            <person name="Lifshitz Z."/>
            <person name="Cohen O."/>
            <person name="Gilbert J.A."/>
            <person name="Pupko T."/>
            <person name="Shuman H.A."/>
            <person name="Segal G."/>
        </authorList>
    </citation>
    <scope>NUCLEOTIDE SEQUENCE [LARGE SCALE GENOMIC DNA]</scope>
    <source>
        <strain evidence="2 3">SE-32A-C8</strain>
    </source>
</reference>
<evidence type="ECO:0000256" key="1">
    <source>
        <dbReference type="SAM" id="Phobius"/>
    </source>
</evidence>
<feature type="transmembrane region" description="Helical" evidence="1">
    <location>
        <begin position="65"/>
        <end position="84"/>
    </location>
</feature>
<dbReference type="PANTHER" id="PTHR41795:SF1">
    <property type="entry name" value="EXOPOLYSACCHARIDE SYNTHESIS PROTEIN"/>
    <property type="match status" value="1"/>
</dbReference>
<keyword evidence="3" id="KW-1185">Reference proteome</keyword>
<dbReference type="InterPro" id="IPR010331">
    <property type="entry name" value="ExoD"/>
</dbReference>
<gene>
    <name evidence="2" type="ORF">Lery_2841</name>
</gene>
<dbReference type="PATRIC" id="fig|448.7.peg.2984"/>
<dbReference type="STRING" id="448.Lery_2841"/>
<protein>
    <submittedName>
        <fullName evidence="2">Proton transporter</fullName>
    </submittedName>
</protein>
<evidence type="ECO:0000313" key="3">
    <source>
        <dbReference type="Proteomes" id="UP000054773"/>
    </source>
</evidence>
<dbReference type="AlphaFoldDB" id="A0A0W0TGG1"/>
<dbReference type="Proteomes" id="UP000054773">
    <property type="component" value="Unassembled WGS sequence"/>
</dbReference>
<dbReference type="EMBL" id="LNYA01000034">
    <property type="protein sequence ID" value="KTC94674.1"/>
    <property type="molecule type" value="Genomic_DNA"/>
</dbReference>
<dbReference type="OrthoDB" id="5638157at2"/>
<dbReference type="RefSeq" id="WP_058527909.1">
    <property type="nucleotide sequence ID" value="NZ_CAAAHY010000005.1"/>
</dbReference>
<sequence>MNEEKLKPGSRKRSISHLLKKIAQAHAKESRLQFGELVRELGDQAFGLIMILFALPSALPVSAIPGISFIFGLPILFIAIHLLIGRRSLWLPKQLAARSIERGTLLDVVTKTRPYLMYVERLLRPRLTFFSTPLMERVHGAVLLLLSILLLLPIPFSNFIFAALIILFGLGIAERDGLFLVLAYAGTMVYALVLIGLTREVIHYFTG</sequence>
<dbReference type="PANTHER" id="PTHR41795">
    <property type="entry name" value="EXOPOLYSACCHARIDE SYNTHESIS PROTEIN"/>
    <property type="match status" value="1"/>
</dbReference>
<keyword evidence="1" id="KW-0812">Transmembrane</keyword>
<keyword evidence="1" id="KW-0472">Membrane</keyword>
<evidence type="ECO:0000313" key="2">
    <source>
        <dbReference type="EMBL" id="KTC94674.1"/>
    </source>
</evidence>